<protein>
    <submittedName>
        <fullName evidence="3">Thioredoxin family protein</fullName>
    </submittedName>
</protein>
<dbReference type="Pfam" id="PF13098">
    <property type="entry name" value="Thioredoxin_2"/>
    <property type="match status" value="1"/>
</dbReference>
<accession>A0ABV7VN04</accession>
<dbReference type="Gene3D" id="3.40.30.10">
    <property type="entry name" value="Glutaredoxin"/>
    <property type="match status" value="1"/>
</dbReference>
<evidence type="ECO:0000313" key="4">
    <source>
        <dbReference type="Proteomes" id="UP001595711"/>
    </source>
</evidence>
<evidence type="ECO:0000313" key="3">
    <source>
        <dbReference type="EMBL" id="MFC3678482.1"/>
    </source>
</evidence>
<dbReference type="Proteomes" id="UP001595711">
    <property type="component" value="Unassembled WGS sequence"/>
</dbReference>
<dbReference type="CDD" id="cd02951">
    <property type="entry name" value="SoxW"/>
    <property type="match status" value="1"/>
</dbReference>
<dbReference type="SUPFAM" id="SSF52833">
    <property type="entry name" value="Thioredoxin-like"/>
    <property type="match status" value="1"/>
</dbReference>
<feature type="chain" id="PRO_5046791427" evidence="1">
    <location>
        <begin position="30"/>
        <end position="202"/>
    </location>
</feature>
<dbReference type="PROSITE" id="PS51318">
    <property type="entry name" value="TAT"/>
    <property type="match status" value="1"/>
</dbReference>
<sequence>MTRFTRRSLLALPAALALAPVLAPAAAQAAKLNDDGLHTEDWFLDSFLDLNQDIADAAAKGKRVAVVFEQRGCIYCAEMHEKQLADAAIAGYIRQHFEVIQLNLFGAREVTDLDGKVLPEKEMARRWTVQVTPTILFLPEKPGKTPLKDAAVARMRGLLPPPAFLSMFRFVAERQYETMEFPAYFAKQGGSGSVKPAGSAVN</sequence>
<dbReference type="InterPro" id="IPR036249">
    <property type="entry name" value="Thioredoxin-like_sf"/>
</dbReference>
<organism evidence="3 4">
    <name type="scientific">Ferrovibrio xuzhouensis</name>
    <dbReference type="NCBI Taxonomy" id="1576914"/>
    <lineage>
        <taxon>Bacteria</taxon>
        <taxon>Pseudomonadati</taxon>
        <taxon>Pseudomonadota</taxon>
        <taxon>Alphaproteobacteria</taxon>
        <taxon>Rhodospirillales</taxon>
        <taxon>Rhodospirillaceae</taxon>
        <taxon>Ferrovibrio</taxon>
    </lineage>
</organism>
<evidence type="ECO:0000256" key="1">
    <source>
        <dbReference type="SAM" id="SignalP"/>
    </source>
</evidence>
<name>A0ABV7VN04_9PROT</name>
<feature type="signal peptide" evidence="1">
    <location>
        <begin position="1"/>
        <end position="29"/>
    </location>
</feature>
<dbReference type="InterPro" id="IPR041737">
    <property type="entry name" value="SoxW"/>
</dbReference>
<comment type="caution">
    <text evidence="3">The sequence shown here is derived from an EMBL/GenBank/DDBJ whole genome shotgun (WGS) entry which is preliminary data.</text>
</comment>
<dbReference type="RefSeq" id="WP_379730122.1">
    <property type="nucleotide sequence ID" value="NZ_JBHRYJ010000009.1"/>
</dbReference>
<dbReference type="InterPro" id="IPR006311">
    <property type="entry name" value="TAT_signal"/>
</dbReference>
<feature type="domain" description="Thioredoxin-like fold" evidence="2">
    <location>
        <begin position="57"/>
        <end position="166"/>
    </location>
</feature>
<keyword evidence="1" id="KW-0732">Signal</keyword>
<reference evidence="4" key="1">
    <citation type="journal article" date="2019" name="Int. J. Syst. Evol. Microbiol.">
        <title>The Global Catalogue of Microorganisms (GCM) 10K type strain sequencing project: providing services to taxonomists for standard genome sequencing and annotation.</title>
        <authorList>
            <consortium name="The Broad Institute Genomics Platform"/>
            <consortium name="The Broad Institute Genome Sequencing Center for Infectious Disease"/>
            <person name="Wu L."/>
            <person name="Ma J."/>
        </authorList>
    </citation>
    <scope>NUCLEOTIDE SEQUENCE [LARGE SCALE GENOMIC DNA]</scope>
    <source>
        <strain evidence="4">KCTC 42182</strain>
    </source>
</reference>
<gene>
    <name evidence="3" type="ORF">ACFOOQ_23250</name>
</gene>
<evidence type="ECO:0000259" key="2">
    <source>
        <dbReference type="Pfam" id="PF13098"/>
    </source>
</evidence>
<dbReference type="InterPro" id="IPR012336">
    <property type="entry name" value="Thioredoxin-like_fold"/>
</dbReference>
<proteinExistence type="predicted"/>
<keyword evidence="4" id="KW-1185">Reference proteome</keyword>
<dbReference type="EMBL" id="JBHRYJ010000009">
    <property type="protein sequence ID" value="MFC3678482.1"/>
    <property type="molecule type" value="Genomic_DNA"/>
</dbReference>